<evidence type="ECO:0000256" key="4">
    <source>
        <dbReference type="ARBA" id="ARBA00022525"/>
    </source>
</evidence>
<dbReference type="CDD" id="cd04277">
    <property type="entry name" value="ZnMc_serralysin_like"/>
    <property type="match status" value="1"/>
</dbReference>
<dbReference type="SMART" id="SM00235">
    <property type="entry name" value="ZnMc"/>
    <property type="match status" value="1"/>
</dbReference>
<dbReference type="SUPFAM" id="SSF55486">
    <property type="entry name" value="Metalloproteases ('zincins'), catalytic domain"/>
    <property type="match status" value="1"/>
</dbReference>
<evidence type="ECO:0000313" key="8">
    <source>
        <dbReference type="Proteomes" id="UP001156702"/>
    </source>
</evidence>
<dbReference type="InterPro" id="IPR050557">
    <property type="entry name" value="RTX_toxin/Mannuronan_C5-epim"/>
</dbReference>
<reference evidence="8" key="1">
    <citation type="journal article" date="2019" name="Int. J. Syst. Evol. Microbiol.">
        <title>The Global Catalogue of Microorganisms (GCM) 10K type strain sequencing project: providing services to taxonomists for standard genome sequencing and annotation.</title>
        <authorList>
            <consortium name="The Broad Institute Genomics Platform"/>
            <consortium name="The Broad Institute Genome Sequencing Center for Infectious Disease"/>
            <person name="Wu L."/>
            <person name="Ma J."/>
        </authorList>
    </citation>
    <scope>NUCLEOTIDE SEQUENCE [LARGE SCALE GENOMIC DNA]</scope>
    <source>
        <strain evidence="8">NBRC 102122</strain>
    </source>
</reference>
<dbReference type="Gene3D" id="2.150.10.10">
    <property type="entry name" value="Serralysin-like metalloprotease, C-terminal"/>
    <property type="match status" value="1"/>
</dbReference>
<evidence type="ECO:0000256" key="3">
    <source>
        <dbReference type="ARBA" id="ARBA00009490"/>
    </source>
</evidence>
<evidence type="ECO:0000259" key="6">
    <source>
        <dbReference type="SMART" id="SM00235"/>
    </source>
</evidence>
<dbReference type="InterPro" id="IPR034033">
    <property type="entry name" value="Serralysin-like"/>
</dbReference>
<dbReference type="GO" id="GO:0008233">
    <property type="term" value="F:peptidase activity"/>
    <property type="evidence" value="ECO:0007669"/>
    <property type="project" value="UniProtKB-KW"/>
</dbReference>
<name>A0ABQ5ZQ86_9HYPH</name>
<dbReference type="RefSeq" id="WP_244765348.1">
    <property type="nucleotide sequence ID" value="NZ_BSOP01000049.1"/>
</dbReference>
<dbReference type="InterPro" id="IPR006026">
    <property type="entry name" value="Peptidase_Metallo"/>
</dbReference>
<dbReference type="Gene3D" id="3.40.390.10">
    <property type="entry name" value="Collagenase (Catalytic Domain)"/>
    <property type="match status" value="1"/>
</dbReference>
<dbReference type="PRINTS" id="PR00313">
    <property type="entry name" value="CABNDNGRPT"/>
</dbReference>
<dbReference type="PROSITE" id="PS00330">
    <property type="entry name" value="HEMOLYSIN_CALCIUM"/>
    <property type="match status" value="2"/>
</dbReference>
<accession>A0ABQ5ZQ86</accession>
<evidence type="ECO:0000256" key="5">
    <source>
        <dbReference type="ARBA" id="ARBA00022737"/>
    </source>
</evidence>
<comment type="cofactor">
    <cofactor evidence="1">
        <name>Ca(2+)</name>
        <dbReference type="ChEBI" id="CHEBI:29108"/>
    </cofactor>
</comment>
<dbReference type="Pfam" id="PF00353">
    <property type="entry name" value="HemolysinCabind"/>
    <property type="match status" value="1"/>
</dbReference>
<keyword evidence="8" id="KW-1185">Reference proteome</keyword>
<keyword evidence="7" id="KW-0378">Hydrolase</keyword>
<comment type="subcellular location">
    <subcellularLocation>
        <location evidence="2">Secreted</location>
    </subcellularLocation>
</comment>
<comment type="caution">
    <text evidence="7">The sequence shown here is derived from an EMBL/GenBank/DDBJ whole genome shotgun (WGS) entry which is preliminary data.</text>
</comment>
<dbReference type="InterPro" id="IPR018511">
    <property type="entry name" value="Hemolysin-typ_Ca-bd_CS"/>
</dbReference>
<dbReference type="InterPro" id="IPR011049">
    <property type="entry name" value="Serralysin-like_metalloprot_C"/>
</dbReference>
<dbReference type="Pfam" id="PF08548">
    <property type="entry name" value="Peptidase_M10_C"/>
    <property type="match status" value="1"/>
</dbReference>
<evidence type="ECO:0000256" key="1">
    <source>
        <dbReference type="ARBA" id="ARBA00001913"/>
    </source>
</evidence>
<feature type="domain" description="Peptidase metallopeptidase" evidence="6">
    <location>
        <begin position="24"/>
        <end position="203"/>
    </location>
</feature>
<dbReference type="PANTHER" id="PTHR38340">
    <property type="entry name" value="S-LAYER PROTEIN"/>
    <property type="match status" value="1"/>
</dbReference>
<keyword evidence="5" id="KW-0677">Repeat</keyword>
<sequence length="451" mass="48291">MTGIGKTTKTIGKTGITMIDGVLSGNAWSGSVTYAFPTSSSAYTYAGERDNGFGTISSMQQSAARFALDASFGNAANNGFSVEGFTRLSVSQGSATSSNLRFAESNDPSTAWAYYPGTTDGDGDLWFGRSFDYRSPVAGNYSWATMLHEIGHALGLKHGHEADDGFPALPASKDSMEYSIMTYRSNVGGPADGYRNGEFDYAQTYMMADIAALQRMYGADFSTNSGNTVYKWKPGSGDTLVNGKVAIDAGGNRIFATIWDGGGKDTYDLSAYKTGVSVDLRPGQHSKFSDTQLALLNFESDAYARGNIFNALLFKGDQRSLIENAKGGSGNDVLRGNQANNTLQGNAGNDKLYGMLGNDKLDGGKGNDVLTGGAGQDDFVFKKGYGRDTITDFKDNVDDIDLRSYNFSKVDTVLGKASQVGDDVHIKLSATDILILDDFKLKDLDARDFLL</sequence>
<dbReference type="GO" id="GO:0006508">
    <property type="term" value="P:proteolysis"/>
    <property type="evidence" value="ECO:0007669"/>
    <property type="project" value="UniProtKB-KW"/>
</dbReference>
<dbReference type="InterPro" id="IPR024079">
    <property type="entry name" value="MetalloPept_cat_dom_sf"/>
</dbReference>
<gene>
    <name evidence="7" type="ORF">GCM10007923_54570</name>
</gene>
<protein>
    <submittedName>
        <fullName evidence="7">Protease</fullName>
    </submittedName>
</protein>
<keyword evidence="4" id="KW-0964">Secreted</keyword>
<evidence type="ECO:0000256" key="2">
    <source>
        <dbReference type="ARBA" id="ARBA00004613"/>
    </source>
</evidence>
<keyword evidence="7" id="KW-0645">Protease</keyword>
<evidence type="ECO:0000313" key="7">
    <source>
        <dbReference type="EMBL" id="GLR54240.1"/>
    </source>
</evidence>
<dbReference type="EMBL" id="BSOP01000049">
    <property type="protein sequence ID" value="GLR54240.1"/>
    <property type="molecule type" value="Genomic_DNA"/>
</dbReference>
<dbReference type="Proteomes" id="UP001156702">
    <property type="component" value="Unassembled WGS sequence"/>
</dbReference>
<dbReference type="PANTHER" id="PTHR38340:SF1">
    <property type="entry name" value="S-LAYER PROTEIN"/>
    <property type="match status" value="1"/>
</dbReference>
<organism evidence="7 8">
    <name type="scientific">Shinella yambaruensis</name>
    <dbReference type="NCBI Taxonomy" id="415996"/>
    <lineage>
        <taxon>Bacteria</taxon>
        <taxon>Pseudomonadati</taxon>
        <taxon>Pseudomonadota</taxon>
        <taxon>Alphaproteobacteria</taxon>
        <taxon>Hyphomicrobiales</taxon>
        <taxon>Rhizobiaceae</taxon>
        <taxon>Shinella</taxon>
    </lineage>
</organism>
<dbReference type="InterPro" id="IPR013858">
    <property type="entry name" value="Peptidase_M10B_C"/>
</dbReference>
<proteinExistence type="inferred from homology"/>
<dbReference type="SUPFAM" id="SSF51120">
    <property type="entry name" value="beta-Roll"/>
    <property type="match status" value="1"/>
</dbReference>
<comment type="similarity">
    <text evidence="3">Belongs to the peptidase M10B family.</text>
</comment>
<dbReference type="InterPro" id="IPR001343">
    <property type="entry name" value="Hemolysn_Ca-bd"/>
</dbReference>